<dbReference type="EC" id="3.5.2.3" evidence="4"/>
<dbReference type="NCBIfam" id="NF006558">
    <property type="entry name" value="PRK09059.1"/>
    <property type="match status" value="1"/>
</dbReference>
<reference evidence="5" key="1">
    <citation type="submission" date="2018-09" db="EMBL/GenBank/DDBJ databases">
        <authorList>
            <person name="Tuo L."/>
        </authorList>
    </citation>
    <scope>NUCLEOTIDE SEQUENCE [LARGE SCALE GENOMIC DNA]</scope>
    <source>
        <strain evidence="5">M2BS4Y-1</strain>
    </source>
</reference>
<dbReference type="GO" id="GO:0004038">
    <property type="term" value="F:allantoinase activity"/>
    <property type="evidence" value="ECO:0007669"/>
    <property type="project" value="TreeGrafter"/>
</dbReference>
<dbReference type="Gene3D" id="3.20.20.140">
    <property type="entry name" value="Metal-dependent hydrolases"/>
    <property type="match status" value="1"/>
</dbReference>
<dbReference type="AlphaFoldDB" id="A0A3A1WSZ2"/>
<comment type="caution">
    <text evidence="4">The sequence shown here is derived from an EMBL/GenBank/DDBJ whole genome shotgun (WGS) entry which is preliminary data.</text>
</comment>
<proteinExistence type="predicted"/>
<dbReference type="GO" id="GO:0006145">
    <property type="term" value="P:purine nucleobase catabolic process"/>
    <property type="evidence" value="ECO:0007669"/>
    <property type="project" value="TreeGrafter"/>
</dbReference>
<gene>
    <name evidence="4" type="ORF">D3218_02945</name>
</gene>
<dbReference type="GO" id="GO:0006221">
    <property type="term" value="P:pyrimidine nucleotide biosynthetic process"/>
    <property type="evidence" value="ECO:0007669"/>
    <property type="project" value="UniProtKB-KW"/>
</dbReference>
<dbReference type="PANTHER" id="PTHR43668">
    <property type="entry name" value="ALLANTOINASE"/>
    <property type="match status" value="1"/>
</dbReference>
<dbReference type="GO" id="GO:0005737">
    <property type="term" value="C:cytoplasm"/>
    <property type="evidence" value="ECO:0007669"/>
    <property type="project" value="TreeGrafter"/>
</dbReference>
<dbReference type="Gene3D" id="2.30.40.10">
    <property type="entry name" value="Urease, subunit C, domain 1"/>
    <property type="match status" value="1"/>
</dbReference>
<dbReference type="EMBL" id="QYRN01000001">
    <property type="protein sequence ID" value="RIY03711.1"/>
    <property type="molecule type" value="Genomic_DNA"/>
</dbReference>
<protein>
    <submittedName>
        <fullName evidence="4">Dihydroorotase</fullName>
        <ecNumber evidence="4">3.5.2.3</ecNumber>
    </submittedName>
</protein>
<dbReference type="PANTHER" id="PTHR43668:SF2">
    <property type="entry name" value="ALLANTOINASE"/>
    <property type="match status" value="1"/>
</dbReference>
<dbReference type="GO" id="GO:0046872">
    <property type="term" value="F:metal ion binding"/>
    <property type="evidence" value="ECO:0007669"/>
    <property type="project" value="InterPro"/>
</dbReference>
<feature type="domain" description="Amidohydrolase-related" evidence="2">
    <location>
        <begin position="301"/>
        <end position="440"/>
    </location>
</feature>
<dbReference type="NCBIfam" id="TIGR00857">
    <property type="entry name" value="pyrC_multi"/>
    <property type="match status" value="1"/>
</dbReference>
<evidence type="ECO:0000313" key="4">
    <source>
        <dbReference type="EMBL" id="RIY03711.1"/>
    </source>
</evidence>
<dbReference type="OrthoDB" id="9803027at2"/>
<dbReference type="Pfam" id="PF12890">
    <property type="entry name" value="DHOase"/>
    <property type="match status" value="1"/>
</dbReference>
<dbReference type="InterPro" id="IPR032466">
    <property type="entry name" value="Metal_Hydrolase"/>
</dbReference>
<sequence>MDDGQRGDRIVTGADARPLLVRGARILDPSQGLDERGDLLVENGLITAAGASVAGQGAPDGARILDAGGQLLIPGLVDARVHMGEPGSEHRETIRSVSRAAAAGGVTSILTMPDTDPVIDDVALVQFVMRTARETASVNVFPSAALTKGLRGKEMTEIGLLAQAGVRAFTDGRRTLRDSGLIRRIMTYMRDFDALFAHETQDADLTGSGVMNEGLLASWLGLPGIPREAELIPLERDLRLAALTGARYHAAKLSTGASAEAIRAAKDRGVDATAGVSVNHLSLNENDIGEYRTFFRLSPPLRHEDDRQAMIAALADGTVDIICSSHDPQDADGKRRPFAEAEVGAIGLETLLPAALRLHHAGQVGLSRIVEALTVAPARLLKLDRGTLQAGRPADFALVDLDAPYVFDKSRIQSRSKNTAFENARFQGEVTRTFVSGREVFSLPDQRH</sequence>
<dbReference type="CDD" id="cd01317">
    <property type="entry name" value="DHOase_IIa"/>
    <property type="match status" value="1"/>
</dbReference>
<organism evidence="4 5">
    <name type="scientific">Aureimonas flava</name>
    <dbReference type="NCBI Taxonomy" id="2320271"/>
    <lineage>
        <taxon>Bacteria</taxon>
        <taxon>Pseudomonadati</taxon>
        <taxon>Pseudomonadota</taxon>
        <taxon>Alphaproteobacteria</taxon>
        <taxon>Hyphomicrobiales</taxon>
        <taxon>Aurantimonadaceae</taxon>
        <taxon>Aureimonas</taxon>
    </lineage>
</organism>
<dbReference type="SUPFAM" id="SSF51338">
    <property type="entry name" value="Composite domain of metallo-dependent hydrolases"/>
    <property type="match status" value="1"/>
</dbReference>
<name>A0A3A1WSZ2_9HYPH</name>
<dbReference type="InterPro" id="IPR011059">
    <property type="entry name" value="Metal-dep_hydrolase_composite"/>
</dbReference>
<feature type="domain" description="Dihydroorotase catalytic" evidence="3">
    <location>
        <begin position="69"/>
        <end position="255"/>
    </location>
</feature>
<dbReference type="InterPro" id="IPR024403">
    <property type="entry name" value="DHOase_cat"/>
</dbReference>
<accession>A0A3A1WSZ2</accession>
<keyword evidence="1" id="KW-0665">Pyrimidine biosynthesis</keyword>
<dbReference type="InterPro" id="IPR050138">
    <property type="entry name" value="DHOase/Allantoinase_Hydrolase"/>
</dbReference>
<evidence type="ECO:0000313" key="5">
    <source>
        <dbReference type="Proteomes" id="UP000265750"/>
    </source>
</evidence>
<evidence type="ECO:0000259" key="3">
    <source>
        <dbReference type="Pfam" id="PF12890"/>
    </source>
</evidence>
<evidence type="ECO:0000259" key="2">
    <source>
        <dbReference type="Pfam" id="PF01979"/>
    </source>
</evidence>
<dbReference type="InterPro" id="IPR006680">
    <property type="entry name" value="Amidohydro-rel"/>
</dbReference>
<dbReference type="InterPro" id="IPR004722">
    <property type="entry name" value="DHOase"/>
</dbReference>
<dbReference type="Proteomes" id="UP000265750">
    <property type="component" value="Unassembled WGS sequence"/>
</dbReference>
<dbReference type="Pfam" id="PF01979">
    <property type="entry name" value="Amidohydro_1"/>
    <property type="match status" value="1"/>
</dbReference>
<dbReference type="GO" id="GO:0004151">
    <property type="term" value="F:dihydroorotase activity"/>
    <property type="evidence" value="ECO:0007669"/>
    <property type="project" value="UniProtKB-EC"/>
</dbReference>
<evidence type="ECO:0000256" key="1">
    <source>
        <dbReference type="ARBA" id="ARBA00022975"/>
    </source>
</evidence>
<keyword evidence="5" id="KW-1185">Reference proteome</keyword>
<keyword evidence="4" id="KW-0378">Hydrolase</keyword>
<dbReference type="SUPFAM" id="SSF51556">
    <property type="entry name" value="Metallo-dependent hydrolases"/>
    <property type="match status" value="1"/>
</dbReference>